<comment type="similarity">
    <text evidence="1 9">Belongs to the sigma-54 factor family.</text>
</comment>
<keyword evidence="8 9" id="KW-0804">Transcription</keyword>
<dbReference type="Gene3D" id="1.10.10.1330">
    <property type="entry name" value="RNA polymerase sigma-54 factor, core-binding domain"/>
    <property type="match status" value="1"/>
</dbReference>
<dbReference type="InterPro" id="IPR000394">
    <property type="entry name" value="RNA_pol_sigma_54"/>
</dbReference>
<dbReference type="Gene3D" id="1.10.10.60">
    <property type="entry name" value="Homeodomain-like"/>
    <property type="match status" value="1"/>
</dbReference>
<dbReference type="GO" id="GO:0000428">
    <property type="term" value="C:DNA-directed RNA polymerase complex"/>
    <property type="evidence" value="ECO:0007669"/>
    <property type="project" value="UniProtKB-KW"/>
</dbReference>
<dbReference type="GO" id="GO:0016987">
    <property type="term" value="F:sigma factor activity"/>
    <property type="evidence" value="ECO:0007669"/>
    <property type="project" value="UniProtKB-KW"/>
</dbReference>
<evidence type="ECO:0000256" key="7">
    <source>
        <dbReference type="ARBA" id="ARBA00023125"/>
    </source>
</evidence>
<feature type="compositionally biased region" description="Basic and acidic residues" evidence="10">
    <location>
        <begin position="92"/>
        <end position="102"/>
    </location>
</feature>
<keyword evidence="5 9" id="KW-0805">Transcription regulation</keyword>
<dbReference type="Proteomes" id="UP000198615">
    <property type="component" value="Unassembled WGS sequence"/>
</dbReference>
<dbReference type="OrthoDB" id="9814402at2"/>
<accession>A0A8G2BGU7</accession>
<keyword evidence="2 9" id="KW-0240">DNA-directed RNA polymerase</keyword>
<dbReference type="GO" id="GO:0003677">
    <property type="term" value="F:DNA binding"/>
    <property type="evidence" value="ECO:0007669"/>
    <property type="project" value="UniProtKB-KW"/>
</dbReference>
<dbReference type="PRINTS" id="PR00045">
    <property type="entry name" value="SIGMA54FCT"/>
</dbReference>
<keyword evidence="7 9" id="KW-0238">DNA-binding</keyword>
<name>A0A8G2BGU7_9PROT</name>
<evidence type="ECO:0000313" key="13">
    <source>
        <dbReference type="EMBL" id="SDF56918.1"/>
    </source>
</evidence>
<evidence type="ECO:0000256" key="8">
    <source>
        <dbReference type="ARBA" id="ARBA00023163"/>
    </source>
</evidence>
<protein>
    <recommendedName>
        <fullName evidence="9">RNA polymerase sigma-54 factor</fullName>
    </recommendedName>
</protein>
<comment type="function">
    <text evidence="9">Sigma factors are initiation factors that promote the attachment of RNA polymerase to specific initiation sites and are then released.</text>
</comment>
<evidence type="ECO:0000259" key="12">
    <source>
        <dbReference type="Pfam" id="PF04963"/>
    </source>
</evidence>
<dbReference type="PROSITE" id="PS50044">
    <property type="entry name" value="SIGMA54_3"/>
    <property type="match status" value="1"/>
</dbReference>
<dbReference type="AlphaFoldDB" id="A0A8G2BGU7"/>
<evidence type="ECO:0000256" key="4">
    <source>
        <dbReference type="ARBA" id="ARBA00022695"/>
    </source>
</evidence>
<dbReference type="PIRSF" id="PIRSF000774">
    <property type="entry name" value="RpoN"/>
    <property type="match status" value="1"/>
</dbReference>
<sequence length="536" mass="58213">MALSQRLDLRQGQSLVLTPQLQQAIKLLQLNNMELAEYVEGELAQNPLLDRDDGEGPAALEAVAGDNLLRHDGEAPAAPQQDGDGFGDAIDDGGRDTLDRTTTDAIPATGDDPNDIDYDNNWGSAGIEETEGVAAIGSGDLSSWSSAGGGGGGIVGDDDFGLEQMVAESKTLRDHLLDQMSMEFDAPRDRLIAAHLIDMVDAAGYLSGDIDTLAQQLGTDADEVERVLKRVQGLDPAGVLARDLKECLALQLADKNRLDPCMQALLDNLDMLARREVAALKKVCGVDDEDLTDMIGEIRALNPKPGEAFDRPLDQPVVPDVLIRRGADGKWVVELNSDTLPRVLVNNAYYAEVSKVAAKDRKAKEYLSECLQSANWLTRSLHQRATTILKVSTEIVRQQDGFFEHGIQYLRPLVLRDIADAIGMHESTVSRVTSNKFAATPRGIFELKYFFTSSIASAAGGEAHSAEAVRHRIKGLIDGEPATAILSDDRIVELLRADGVDIARRTVAKYREAMRIPSSVQRRREKAGQAVMAGRR</sequence>
<keyword evidence="14" id="KW-1185">Reference proteome</keyword>
<feature type="domain" description="RNA polymerase sigma factor 54 DNA-binding" evidence="11">
    <location>
        <begin position="365"/>
        <end position="524"/>
    </location>
</feature>
<evidence type="ECO:0000256" key="3">
    <source>
        <dbReference type="ARBA" id="ARBA00022679"/>
    </source>
</evidence>
<dbReference type="EMBL" id="FNBW01000004">
    <property type="protein sequence ID" value="SDF56918.1"/>
    <property type="molecule type" value="Genomic_DNA"/>
</dbReference>
<dbReference type="PROSITE" id="PS00718">
    <property type="entry name" value="SIGMA54_2"/>
    <property type="match status" value="1"/>
</dbReference>
<evidence type="ECO:0000256" key="2">
    <source>
        <dbReference type="ARBA" id="ARBA00022478"/>
    </source>
</evidence>
<feature type="region of interest" description="Disordered" evidence="10">
    <location>
        <begin position="71"/>
        <end position="119"/>
    </location>
</feature>
<comment type="caution">
    <text evidence="13">The sequence shown here is derived from an EMBL/GenBank/DDBJ whole genome shotgun (WGS) entry which is preliminary data.</text>
</comment>
<dbReference type="GO" id="GO:0001216">
    <property type="term" value="F:DNA-binding transcription activator activity"/>
    <property type="evidence" value="ECO:0007669"/>
    <property type="project" value="InterPro"/>
</dbReference>
<dbReference type="InterPro" id="IPR038709">
    <property type="entry name" value="RpoN_core-bd_sf"/>
</dbReference>
<organism evidence="13 14">
    <name type="scientific">Thalassobaculum litoreum DSM 18839</name>
    <dbReference type="NCBI Taxonomy" id="1123362"/>
    <lineage>
        <taxon>Bacteria</taxon>
        <taxon>Pseudomonadati</taxon>
        <taxon>Pseudomonadota</taxon>
        <taxon>Alphaproteobacteria</taxon>
        <taxon>Rhodospirillales</taxon>
        <taxon>Thalassobaculaceae</taxon>
        <taxon>Thalassobaculum</taxon>
    </lineage>
</organism>
<dbReference type="GO" id="GO:0016779">
    <property type="term" value="F:nucleotidyltransferase activity"/>
    <property type="evidence" value="ECO:0007669"/>
    <property type="project" value="UniProtKB-KW"/>
</dbReference>
<evidence type="ECO:0000256" key="1">
    <source>
        <dbReference type="ARBA" id="ARBA00008798"/>
    </source>
</evidence>
<evidence type="ECO:0000256" key="5">
    <source>
        <dbReference type="ARBA" id="ARBA00023015"/>
    </source>
</evidence>
<keyword evidence="6 9" id="KW-0731">Sigma factor</keyword>
<dbReference type="GO" id="GO:0006352">
    <property type="term" value="P:DNA-templated transcription initiation"/>
    <property type="evidence" value="ECO:0007669"/>
    <property type="project" value="InterPro"/>
</dbReference>
<dbReference type="Pfam" id="PF04963">
    <property type="entry name" value="Sigma54_CBD"/>
    <property type="match status" value="1"/>
</dbReference>
<proteinExistence type="inferred from homology"/>
<reference evidence="13 14" key="1">
    <citation type="submission" date="2016-10" db="EMBL/GenBank/DDBJ databases">
        <authorList>
            <person name="Varghese N."/>
            <person name="Submissions S."/>
        </authorList>
    </citation>
    <scope>NUCLEOTIDE SEQUENCE [LARGE SCALE GENOMIC DNA]</scope>
    <source>
        <strain evidence="13 14">DSM 18839</strain>
    </source>
</reference>
<keyword evidence="4 9" id="KW-0548">Nucleotidyltransferase</keyword>
<dbReference type="PANTHER" id="PTHR32248">
    <property type="entry name" value="RNA POLYMERASE SIGMA-54 FACTOR"/>
    <property type="match status" value="1"/>
</dbReference>
<dbReference type="InterPro" id="IPR007046">
    <property type="entry name" value="RNA_pol_sigma_54_core-bd"/>
</dbReference>
<dbReference type="PROSITE" id="PS00717">
    <property type="entry name" value="SIGMA54_1"/>
    <property type="match status" value="1"/>
</dbReference>
<dbReference type="NCBIfam" id="NF004596">
    <property type="entry name" value="PRK05932.1-3"/>
    <property type="match status" value="1"/>
</dbReference>
<dbReference type="PANTHER" id="PTHR32248:SF4">
    <property type="entry name" value="RNA POLYMERASE SIGMA-54 FACTOR"/>
    <property type="match status" value="1"/>
</dbReference>
<evidence type="ECO:0000256" key="10">
    <source>
        <dbReference type="SAM" id="MobiDB-lite"/>
    </source>
</evidence>
<dbReference type="InterPro" id="IPR007634">
    <property type="entry name" value="RNA_pol_sigma_54_DNA-bd"/>
</dbReference>
<gene>
    <name evidence="13" type="ORF">SAMN05660686_01703</name>
</gene>
<dbReference type="Pfam" id="PF00309">
    <property type="entry name" value="Sigma54_AID"/>
    <property type="match status" value="1"/>
</dbReference>
<evidence type="ECO:0000256" key="6">
    <source>
        <dbReference type="ARBA" id="ARBA00023082"/>
    </source>
</evidence>
<dbReference type="NCBIfam" id="NF009118">
    <property type="entry name" value="PRK12469.1"/>
    <property type="match status" value="1"/>
</dbReference>
<keyword evidence="3 9" id="KW-0808">Transferase</keyword>
<dbReference type="RefSeq" id="WP_093149589.1">
    <property type="nucleotide sequence ID" value="NZ_FNBW01000004.1"/>
</dbReference>
<evidence type="ECO:0000259" key="11">
    <source>
        <dbReference type="Pfam" id="PF04552"/>
    </source>
</evidence>
<dbReference type="NCBIfam" id="TIGR02395">
    <property type="entry name" value="rpoN_sigma"/>
    <property type="match status" value="1"/>
</dbReference>
<feature type="domain" description="RNA polymerase sigma factor 54 core-binding" evidence="12">
    <location>
        <begin position="162"/>
        <end position="349"/>
    </location>
</feature>
<evidence type="ECO:0000313" key="14">
    <source>
        <dbReference type="Proteomes" id="UP000198615"/>
    </source>
</evidence>
<evidence type="ECO:0000256" key="9">
    <source>
        <dbReference type="PIRNR" id="PIRNR000774"/>
    </source>
</evidence>
<dbReference type="Pfam" id="PF04552">
    <property type="entry name" value="Sigma54_DBD"/>
    <property type="match status" value="1"/>
</dbReference>